<organism evidence="10 11">
    <name type="scientific">Exophiala oligosperma</name>
    <dbReference type="NCBI Taxonomy" id="215243"/>
    <lineage>
        <taxon>Eukaryota</taxon>
        <taxon>Fungi</taxon>
        <taxon>Dikarya</taxon>
        <taxon>Ascomycota</taxon>
        <taxon>Pezizomycotina</taxon>
        <taxon>Eurotiomycetes</taxon>
        <taxon>Chaetothyriomycetidae</taxon>
        <taxon>Chaetothyriales</taxon>
        <taxon>Herpotrichiellaceae</taxon>
        <taxon>Exophiala</taxon>
    </lineage>
</organism>
<reference evidence="10 11" key="1">
    <citation type="submission" date="2015-01" db="EMBL/GenBank/DDBJ databases">
        <title>The Genome Sequence of Exophiala oligosperma CBS72588.</title>
        <authorList>
            <consortium name="The Broad Institute Genomics Platform"/>
            <person name="Cuomo C."/>
            <person name="de Hoog S."/>
            <person name="Gorbushina A."/>
            <person name="Stielow B."/>
            <person name="Teixiera M."/>
            <person name="Abouelleil A."/>
            <person name="Chapman S.B."/>
            <person name="Priest M."/>
            <person name="Young S.K."/>
            <person name="Wortman J."/>
            <person name="Nusbaum C."/>
            <person name="Birren B."/>
        </authorList>
    </citation>
    <scope>NUCLEOTIDE SEQUENCE [LARGE SCALE GENOMIC DNA]</scope>
    <source>
        <strain evidence="10 11">CBS 72588</strain>
    </source>
</reference>
<evidence type="ECO:0000256" key="5">
    <source>
        <dbReference type="ARBA" id="ARBA00023125"/>
    </source>
</evidence>
<sequence length="651" mass="72441">MSTSTTPQGEIKLAKRACTECRQQKAKCDAYLDPDNPCSRCRKMNRKCTVSEPFKREHKRKRISELESRTDELQERLNSSGRRDSSALSEPTWNAVDTNGTRNADNESRLASVAPFFRDANIAPVSYRSFSQAAETLQTPESIPHDQAGLPTLSRVLEGQTVDARDIDATFRIYFRDYANLMPILDPSMTPNACYALSPVLFWVIVGVGCRTYSNNPTLLGVLPSKIKAMALLSVNGNISLPMVQAWMILLYWPFPKSNTGQDMVFPMSAALLHMAMQLGLHLPSSGQEFSKVRLKLSEEETKKRAATWGYCMLIYQRACLGKGMPATPILDTPHDQEQKRALFQDMTPRLKFELKLQDVVTRCSIAVSQNGVRTMSADQERSLDTLLGVFQAQIASVGLEYASDLDRLYVHLATQSIQAYNLYKSPSAQDPTSLYDLCVTCCQVIESFDTLDKTGQISLPAAPITFYYGLMWPCHILLRLLKTSFSRYINVDRARSALFVGISLHKRLSLQNDDIPARNGVALTQLWNSDRVFHKPDGTEMVSLRVRSRLVGSVLLDGIVWWREEFGAFMGVYPPPIGDNNRGSLAPTATENNTTPNGGSTLYAAPMGSGASLKPDYASFMDDPMLAEFGWPSGEDIFSTFWADDSLAGV</sequence>
<keyword evidence="5" id="KW-0238">DNA-binding</keyword>
<feature type="region of interest" description="Disordered" evidence="8">
    <location>
        <begin position="53"/>
        <end position="104"/>
    </location>
</feature>
<keyword evidence="3" id="KW-0862">Zinc</keyword>
<dbReference type="PROSITE" id="PS50048">
    <property type="entry name" value="ZN2_CY6_FUNGAL_2"/>
    <property type="match status" value="1"/>
</dbReference>
<dbReference type="SUPFAM" id="SSF57701">
    <property type="entry name" value="Zn2/Cys6 DNA-binding domain"/>
    <property type="match status" value="1"/>
</dbReference>
<dbReference type="Pfam" id="PF00172">
    <property type="entry name" value="Zn_clus"/>
    <property type="match status" value="1"/>
</dbReference>
<gene>
    <name evidence="10" type="ORF">PV06_05578</name>
</gene>
<dbReference type="CDD" id="cd12148">
    <property type="entry name" value="fungal_TF_MHR"/>
    <property type="match status" value="1"/>
</dbReference>
<dbReference type="Proteomes" id="UP000053342">
    <property type="component" value="Unassembled WGS sequence"/>
</dbReference>
<dbReference type="GO" id="GO:0000981">
    <property type="term" value="F:DNA-binding transcription factor activity, RNA polymerase II-specific"/>
    <property type="evidence" value="ECO:0007669"/>
    <property type="project" value="InterPro"/>
</dbReference>
<dbReference type="InterPro" id="IPR036864">
    <property type="entry name" value="Zn2-C6_fun-type_DNA-bd_sf"/>
</dbReference>
<dbReference type="Pfam" id="PF04082">
    <property type="entry name" value="Fungal_trans"/>
    <property type="match status" value="1"/>
</dbReference>
<dbReference type="Gene3D" id="4.10.240.10">
    <property type="entry name" value="Zn(2)-C6 fungal-type DNA-binding domain"/>
    <property type="match status" value="1"/>
</dbReference>
<dbReference type="InterPro" id="IPR007219">
    <property type="entry name" value="XnlR_reg_dom"/>
</dbReference>
<dbReference type="FunFam" id="4.10.240.10:FF:000003">
    <property type="entry name" value="C6 transcription factor (Leu3)"/>
    <property type="match status" value="1"/>
</dbReference>
<evidence type="ECO:0000313" key="11">
    <source>
        <dbReference type="Proteomes" id="UP000053342"/>
    </source>
</evidence>
<dbReference type="EMBL" id="KN847336">
    <property type="protein sequence ID" value="KIW41984.1"/>
    <property type="molecule type" value="Genomic_DNA"/>
</dbReference>
<proteinExistence type="predicted"/>
<dbReference type="GO" id="GO:0005634">
    <property type="term" value="C:nucleus"/>
    <property type="evidence" value="ECO:0007669"/>
    <property type="project" value="UniProtKB-SubCell"/>
</dbReference>
<evidence type="ECO:0000256" key="4">
    <source>
        <dbReference type="ARBA" id="ARBA00023015"/>
    </source>
</evidence>
<feature type="domain" description="Zn(2)-C6 fungal-type" evidence="9">
    <location>
        <begin position="17"/>
        <end position="50"/>
    </location>
</feature>
<feature type="region of interest" description="Disordered" evidence="8">
    <location>
        <begin position="583"/>
        <end position="603"/>
    </location>
</feature>
<keyword evidence="4" id="KW-0805">Transcription regulation</keyword>
<evidence type="ECO:0000256" key="6">
    <source>
        <dbReference type="ARBA" id="ARBA00023163"/>
    </source>
</evidence>
<evidence type="ECO:0000256" key="8">
    <source>
        <dbReference type="SAM" id="MobiDB-lite"/>
    </source>
</evidence>
<evidence type="ECO:0000256" key="7">
    <source>
        <dbReference type="ARBA" id="ARBA00023242"/>
    </source>
</evidence>
<evidence type="ECO:0000259" key="9">
    <source>
        <dbReference type="PROSITE" id="PS50048"/>
    </source>
</evidence>
<evidence type="ECO:0000256" key="1">
    <source>
        <dbReference type="ARBA" id="ARBA00004123"/>
    </source>
</evidence>
<dbReference type="CDD" id="cd00067">
    <property type="entry name" value="GAL4"/>
    <property type="match status" value="1"/>
</dbReference>
<dbReference type="PROSITE" id="PS00463">
    <property type="entry name" value="ZN2_CY6_FUNGAL_1"/>
    <property type="match status" value="1"/>
</dbReference>
<accession>A0A0D2E2I8</accession>
<keyword evidence="11" id="KW-1185">Reference proteome</keyword>
<evidence type="ECO:0000256" key="3">
    <source>
        <dbReference type="ARBA" id="ARBA00022833"/>
    </source>
</evidence>
<keyword evidence="2" id="KW-0479">Metal-binding</keyword>
<evidence type="ECO:0000256" key="2">
    <source>
        <dbReference type="ARBA" id="ARBA00022723"/>
    </source>
</evidence>
<dbReference type="AlphaFoldDB" id="A0A0D2E2I8"/>
<dbReference type="VEuPathDB" id="FungiDB:PV06_05578"/>
<feature type="compositionally biased region" description="Low complexity" evidence="8">
    <location>
        <begin position="587"/>
        <end position="598"/>
    </location>
</feature>
<dbReference type="GeneID" id="27357652"/>
<dbReference type="GO" id="GO:0000976">
    <property type="term" value="F:transcription cis-regulatory region binding"/>
    <property type="evidence" value="ECO:0007669"/>
    <property type="project" value="TreeGrafter"/>
</dbReference>
<dbReference type="OrthoDB" id="3163292at2759"/>
<protein>
    <recommendedName>
        <fullName evidence="9">Zn(2)-C6 fungal-type domain-containing protein</fullName>
    </recommendedName>
</protein>
<evidence type="ECO:0000313" key="10">
    <source>
        <dbReference type="EMBL" id="KIW41984.1"/>
    </source>
</evidence>
<dbReference type="GO" id="GO:0006351">
    <property type="term" value="P:DNA-templated transcription"/>
    <property type="evidence" value="ECO:0007669"/>
    <property type="project" value="InterPro"/>
</dbReference>
<dbReference type="GO" id="GO:0001216">
    <property type="term" value="F:DNA-binding transcription activator activity"/>
    <property type="evidence" value="ECO:0007669"/>
    <property type="project" value="UniProtKB-ARBA"/>
</dbReference>
<dbReference type="InterPro" id="IPR001138">
    <property type="entry name" value="Zn2Cys6_DnaBD"/>
</dbReference>
<dbReference type="PANTHER" id="PTHR31845:SF21">
    <property type="entry name" value="REGULATORY PROTEIN LEU3"/>
    <property type="match status" value="1"/>
</dbReference>
<name>A0A0D2E2I8_9EURO</name>
<feature type="compositionally biased region" description="Polar residues" evidence="8">
    <location>
        <begin position="86"/>
        <end position="103"/>
    </location>
</feature>
<keyword evidence="6" id="KW-0804">Transcription</keyword>
<dbReference type="RefSeq" id="XP_016262200.1">
    <property type="nucleotide sequence ID" value="XM_016406596.1"/>
</dbReference>
<keyword evidence="7" id="KW-0539">Nucleus</keyword>
<dbReference type="PANTHER" id="PTHR31845">
    <property type="entry name" value="FINGER DOMAIN PROTEIN, PUTATIVE-RELATED"/>
    <property type="match status" value="1"/>
</dbReference>
<comment type="subcellular location">
    <subcellularLocation>
        <location evidence="1">Nucleus</location>
    </subcellularLocation>
</comment>
<dbReference type="GO" id="GO:0008270">
    <property type="term" value="F:zinc ion binding"/>
    <property type="evidence" value="ECO:0007669"/>
    <property type="project" value="InterPro"/>
</dbReference>
<dbReference type="SMART" id="SM00066">
    <property type="entry name" value="GAL4"/>
    <property type="match status" value="1"/>
</dbReference>
<feature type="compositionally biased region" description="Basic and acidic residues" evidence="8">
    <location>
        <begin position="63"/>
        <end position="85"/>
    </location>
</feature>
<dbReference type="InterPro" id="IPR051089">
    <property type="entry name" value="prtT"/>
</dbReference>